<dbReference type="AlphaFoldDB" id="A8N098"/>
<dbReference type="KEGG" id="cci:CC1G_02867"/>
<dbReference type="InParanoid" id="A8N098"/>
<comment type="caution">
    <text evidence="2">The sequence shown here is derived from an EMBL/GenBank/DDBJ whole genome shotgun (WGS) entry which is preliminary data.</text>
</comment>
<dbReference type="EMBL" id="AACS02000001">
    <property type="protein sequence ID" value="EAU93637.1"/>
    <property type="molecule type" value="Genomic_DNA"/>
</dbReference>
<feature type="region of interest" description="Disordered" evidence="1">
    <location>
        <begin position="1"/>
        <end position="39"/>
    </location>
</feature>
<sequence length="275" mass="31747">MSKRPFSEIQNVANPQPHRSRRLQDLFGPLDEPTVYTRTDWDSKELHYHLDQKKKYQRLQPGSLEYQRRSESEPPLPDSQLPDPHWDPQAPFTWPVVPRTPRVPTPLSQPALSPSPPVHQKSDSNLESQLLDHPPLLSSPYASHRFLSVGPASYRNRDNDGSVVDQKPSQFEITHSWRDPAFRQTLNILNRTHPSDACPFCVPVGHESFASLFRDPAAKICDYHRRKAVWEVQMNLLRLGPLITHATNHRDALIEERESYHQLLEQLEHAKPGRN</sequence>
<name>A8N098_COPC7</name>
<dbReference type="RefSeq" id="XP_001828286.1">
    <property type="nucleotide sequence ID" value="XM_001828234.1"/>
</dbReference>
<dbReference type="GeneID" id="6004711"/>
<dbReference type="Proteomes" id="UP000001861">
    <property type="component" value="Unassembled WGS sequence"/>
</dbReference>
<reference evidence="2 3" key="1">
    <citation type="journal article" date="2010" name="Proc. Natl. Acad. Sci. U.S.A.">
        <title>Insights into evolution of multicellular fungi from the assembled chromosomes of the mushroom Coprinopsis cinerea (Coprinus cinereus).</title>
        <authorList>
            <person name="Stajich J.E."/>
            <person name="Wilke S.K."/>
            <person name="Ahren D."/>
            <person name="Au C.H."/>
            <person name="Birren B.W."/>
            <person name="Borodovsky M."/>
            <person name="Burns C."/>
            <person name="Canback B."/>
            <person name="Casselton L.A."/>
            <person name="Cheng C.K."/>
            <person name="Deng J."/>
            <person name="Dietrich F.S."/>
            <person name="Fargo D.C."/>
            <person name="Farman M.L."/>
            <person name="Gathman A.C."/>
            <person name="Goldberg J."/>
            <person name="Guigo R."/>
            <person name="Hoegger P.J."/>
            <person name="Hooker J.B."/>
            <person name="Huggins A."/>
            <person name="James T.Y."/>
            <person name="Kamada T."/>
            <person name="Kilaru S."/>
            <person name="Kodira C."/>
            <person name="Kues U."/>
            <person name="Kupfer D."/>
            <person name="Kwan H.S."/>
            <person name="Lomsadze A."/>
            <person name="Li W."/>
            <person name="Lilly W.W."/>
            <person name="Ma L.J."/>
            <person name="Mackey A.J."/>
            <person name="Manning G."/>
            <person name="Martin F."/>
            <person name="Muraguchi H."/>
            <person name="Natvig D.O."/>
            <person name="Palmerini H."/>
            <person name="Ramesh M.A."/>
            <person name="Rehmeyer C.J."/>
            <person name="Roe B.A."/>
            <person name="Shenoy N."/>
            <person name="Stanke M."/>
            <person name="Ter-Hovhannisyan V."/>
            <person name="Tunlid A."/>
            <person name="Velagapudi R."/>
            <person name="Vision T.J."/>
            <person name="Zeng Q."/>
            <person name="Zolan M.E."/>
            <person name="Pukkila P.J."/>
        </authorList>
    </citation>
    <scope>NUCLEOTIDE SEQUENCE [LARGE SCALE GENOMIC DNA]</scope>
    <source>
        <strain evidence="3">Okayama-7 / 130 / ATCC MYA-4618 / FGSC 9003</strain>
    </source>
</reference>
<keyword evidence="3" id="KW-1185">Reference proteome</keyword>
<accession>A8N098</accession>
<protein>
    <submittedName>
        <fullName evidence="2">Uncharacterized protein</fullName>
    </submittedName>
</protein>
<feature type="compositionally biased region" description="Low complexity" evidence="1">
    <location>
        <begin position="95"/>
        <end position="112"/>
    </location>
</feature>
<feature type="region of interest" description="Disordered" evidence="1">
    <location>
        <begin position="65"/>
        <end position="125"/>
    </location>
</feature>
<organism evidence="2 3">
    <name type="scientific">Coprinopsis cinerea (strain Okayama-7 / 130 / ATCC MYA-4618 / FGSC 9003)</name>
    <name type="common">Inky cap fungus</name>
    <name type="synonym">Hormographiella aspergillata</name>
    <dbReference type="NCBI Taxonomy" id="240176"/>
    <lineage>
        <taxon>Eukaryota</taxon>
        <taxon>Fungi</taxon>
        <taxon>Dikarya</taxon>
        <taxon>Basidiomycota</taxon>
        <taxon>Agaricomycotina</taxon>
        <taxon>Agaricomycetes</taxon>
        <taxon>Agaricomycetidae</taxon>
        <taxon>Agaricales</taxon>
        <taxon>Agaricineae</taxon>
        <taxon>Psathyrellaceae</taxon>
        <taxon>Coprinopsis</taxon>
    </lineage>
</organism>
<dbReference type="VEuPathDB" id="FungiDB:CC1G_02867"/>
<evidence type="ECO:0000313" key="3">
    <source>
        <dbReference type="Proteomes" id="UP000001861"/>
    </source>
</evidence>
<gene>
    <name evidence="2" type="ORF">CC1G_02867</name>
</gene>
<evidence type="ECO:0000313" key="2">
    <source>
        <dbReference type="EMBL" id="EAU93637.1"/>
    </source>
</evidence>
<evidence type="ECO:0000256" key="1">
    <source>
        <dbReference type="SAM" id="MobiDB-lite"/>
    </source>
</evidence>
<proteinExistence type="predicted"/>